<dbReference type="EMBL" id="CM004481">
    <property type="protein sequence ID" value="OCT65472.1"/>
    <property type="molecule type" value="Genomic_DNA"/>
</dbReference>
<gene>
    <name evidence="1" type="ORF">XELAEV_18041713mg</name>
</gene>
<organism evidence="1 2">
    <name type="scientific">Xenopus laevis</name>
    <name type="common">African clawed frog</name>
    <dbReference type="NCBI Taxonomy" id="8355"/>
    <lineage>
        <taxon>Eukaryota</taxon>
        <taxon>Metazoa</taxon>
        <taxon>Chordata</taxon>
        <taxon>Craniata</taxon>
        <taxon>Vertebrata</taxon>
        <taxon>Euteleostomi</taxon>
        <taxon>Amphibia</taxon>
        <taxon>Batrachia</taxon>
        <taxon>Anura</taxon>
        <taxon>Pipoidea</taxon>
        <taxon>Pipidae</taxon>
        <taxon>Xenopodinae</taxon>
        <taxon>Xenopus</taxon>
        <taxon>Xenopus</taxon>
    </lineage>
</organism>
<name>A0A974C2W1_XENLA</name>
<accession>A0A974C2W1</accession>
<sequence>MRKAQLFALWEQPLGMMQSAEYMSPYACLYCLHYAPCFKNEAQYLYQLPKDHFKMSSFFFKGNKAKKSCFLCYHKCLTRDQLLVFRA</sequence>
<protein>
    <submittedName>
        <fullName evidence="1">Uncharacterized protein</fullName>
    </submittedName>
</protein>
<dbReference type="Proteomes" id="UP000694892">
    <property type="component" value="Chromosome 8S"/>
</dbReference>
<evidence type="ECO:0000313" key="2">
    <source>
        <dbReference type="Proteomes" id="UP000694892"/>
    </source>
</evidence>
<evidence type="ECO:0000313" key="1">
    <source>
        <dbReference type="EMBL" id="OCT65472.1"/>
    </source>
</evidence>
<dbReference type="AlphaFoldDB" id="A0A974C2W1"/>
<proteinExistence type="predicted"/>
<reference evidence="2" key="1">
    <citation type="journal article" date="2016" name="Nature">
        <title>Genome evolution in the allotetraploid frog Xenopus laevis.</title>
        <authorList>
            <person name="Session A.M."/>
            <person name="Uno Y."/>
            <person name="Kwon T."/>
            <person name="Chapman J.A."/>
            <person name="Toyoda A."/>
            <person name="Takahashi S."/>
            <person name="Fukui A."/>
            <person name="Hikosaka A."/>
            <person name="Suzuki A."/>
            <person name="Kondo M."/>
            <person name="van Heeringen S.J."/>
            <person name="Quigley I."/>
            <person name="Heinz S."/>
            <person name="Ogino H."/>
            <person name="Ochi H."/>
            <person name="Hellsten U."/>
            <person name="Lyons J.B."/>
            <person name="Simakov O."/>
            <person name="Putnam N."/>
            <person name="Stites J."/>
            <person name="Kuroki Y."/>
            <person name="Tanaka T."/>
            <person name="Michiue T."/>
            <person name="Watanabe M."/>
            <person name="Bogdanovic O."/>
            <person name="Lister R."/>
            <person name="Georgiou G."/>
            <person name="Paranjpe S.S."/>
            <person name="van Kruijsbergen I."/>
            <person name="Shu S."/>
            <person name="Carlson J."/>
            <person name="Kinoshita T."/>
            <person name="Ohta Y."/>
            <person name="Mawaribuchi S."/>
            <person name="Jenkins J."/>
            <person name="Grimwood J."/>
            <person name="Schmutz J."/>
            <person name="Mitros T."/>
            <person name="Mozaffari S.V."/>
            <person name="Suzuki Y."/>
            <person name="Haramoto Y."/>
            <person name="Yamamoto T.S."/>
            <person name="Takagi C."/>
            <person name="Heald R."/>
            <person name="Miller K."/>
            <person name="Haudenschild C."/>
            <person name="Kitzman J."/>
            <person name="Nakayama T."/>
            <person name="Izutsu Y."/>
            <person name="Robert J."/>
            <person name="Fortriede J."/>
            <person name="Burns K."/>
            <person name="Lotay V."/>
            <person name="Karimi K."/>
            <person name="Yasuoka Y."/>
            <person name="Dichmann D.S."/>
            <person name="Flajnik M.F."/>
            <person name="Houston D.W."/>
            <person name="Shendure J."/>
            <person name="DuPasquier L."/>
            <person name="Vize P.D."/>
            <person name="Zorn A.M."/>
            <person name="Ito M."/>
            <person name="Marcotte E.M."/>
            <person name="Wallingford J.B."/>
            <person name="Ito Y."/>
            <person name="Asashima M."/>
            <person name="Ueno N."/>
            <person name="Matsuda Y."/>
            <person name="Veenstra G.J."/>
            <person name="Fujiyama A."/>
            <person name="Harland R.M."/>
            <person name="Taira M."/>
            <person name="Rokhsar D.S."/>
        </authorList>
    </citation>
    <scope>NUCLEOTIDE SEQUENCE [LARGE SCALE GENOMIC DNA]</scope>
    <source>
        <strain evidence="2">J</strain>
    </source>
</reference>